<reference evidence="2" key="1">
    <citation type="submission" date="2022-07" db="EMBL/GenBank/DDBJ databases">
        <title>Genome Sequence of Leucocoprinus birnbaumii.</title>
        <authorList>
            <person name="Buettner E."/>
        </authorList>
    </citation>
    <scope>NUCLEOTIDE SEQUENCE</scope>
    <source>
        <strain evidence="2">VT141</strain>
    </source>
</reference>
<dbReference type="Proteomes" id="UP001213000">
    <property type="component" value="Unassembled WGS sequence"/>
</dbReference>
<dbReference type="EMBL" id="JANIEX010000246">
    <property type="protein sequence ID" value="KAJ3570273.1"/>
    <property type="molecule type" value="Genomic_DNA"/>
</dbReference>
<sequence>MEVEKEHKEFKGQGERTIRRVQSMHAPGFGLAGDDEVRPGNTLSIPPSPASDSNFSYPSNGSSSEDEEAVAAALDLVHVYPVVSKPPHGHHYGPSKSMQFCSQDYSSTTKPTFVHAGWDDAYSDASDS</sequence>
<proteinExistence type="predicted"/>
<comment type="caution">
    <text evidence="2">The sequence shown here is derived from an EMBL/GenBank/DDBJ whole genome shotgun (WGS) entry which is preliminary data.</text>
</comment>
<organism evidence="2 3">
    <name type="scientific">Leucocoprinus birnbaumii</name>
    <dbReference type="NCBI Taxonomy" id="56174"/>
    <lineage>
        <taxon>Eukaryota</taxon>
        <taxon>Fungi</taxon>
        <taxon>Dikarya</taxon>
        <taxon>Basidiomycota</taxon>
        <taxon>Agaricomycotina</taxon>
        <taxon>Agaricomycetes</taxon>
        <taxon>Agaricomycetidae</taxon>
        <taxon>Agaricales</taxon>
        <taxon>Agaricineae</taxon>
        <taxon>Agaricaceae</taxon>
        <taxon>Leucocoprinus</taxon>
    </lineage>
</organism>
<name>A0AAD5W0Z6_9AGAR</name>
<evidence type="ECO:0000256" key="1">
    <source>
        <dbReference type="SAM" id="MobiDB-lite"/>
    </source>
</evidence>
<evidence type="ECO:0000313" key="3">
    <source>
        <dbReference type="Proteomes" id="UP001213000"/>
    </source>
</evidence>
<feature type="compositionally biased region" description="Basic and acidic residues" evidence="1">
    <location>
        <begin position="1"/>
        <end position="18"/>
    </location>
</feature>
<keyword evidence="3" id="KW-1185">Reference proteome</keyword>
<feature type="compositionally biased region" description="Low complexity" evidence="1">
    <location>
        <begin position="51"/>
        <end position="63"/>
    </location>
</feature>
<protein>
    <submittedName>
        <fullName evidence="2">Uncharacterized protein</fullName>
    </submittedName>
</protein>
<feature type="region of interest" description="Disordered" evidence="1">
    <location>
        <begin position="1"/>
        <end position="68"/>
    </location>
</feature>
<evidence type="ECO:0000313" key="2">
    <source>
        <dbReference type="EMBL" id="KAJ3570273.1"/>
    </source>
</evidence>
<dbReference type="AlphaFoldDB" id="A0AAD5W0Z6"/>
<accession>A0AAD5W0Z6</accession>
<gene>
    <name evidence="2" type="ORF">NP233_g4509</name>
</gene>